<evidence type="ECO:0000313" key="2">
    <source>
        <dbReference type="EMBL" id="KAE8243260.1"/>
    </source>
</evidence>
<reference evidence="2" key="1">
    <citation type="submission" date="2016-04" db="EMBL/GenBank/DDBJ databases">
        <authorList>
            <person name="Nguyen H.D."/>
            <person name="Kesanakurti P."/>
            <person name="Cullis J."/>
            <person name="Levesque C.A."/>
            <person name="Hambleton S."/>
        </authorList>
    </citation>
    <scope>NUCLEOTIDE SEQUENCE</scope>
    <source>
        <strain evidence="2">DAOMC 238032</strain>
    </source>
</reference>
<feature type="compositionally biased region" description="Low complexity" evidence="1">
    <location>
        <begin position="26"/>
        <end position="48"/>
    </location>
</feature>
<dbReference type="PANTHER" id="PTHR33050:SF7">
    <property type="entry name" value="RIBONUCLEASE H"/>
    <property type="match status" value="1"/>
</dbReference>
<reference evidence="2" key="2">
    <citation type="journal article" date="2019" name="IMA Fungus">
        <title>Genome sequencing and comparison of five Tilletia species to identify candidate genes for the detection of regulated species infecting wheat.</title>
        <authorList>
            <person name="Nguyen H.D.T."/>
            <person name="Sultana T."/>
            <person name="Kesanakurti P."/>
            <person name="Hambleton S."/>
        </authorList>
    </citation>
    <scope>NUCLEOTIDE SEQUENCE</scope>
    <source>
        <strain evidence="2">DAOMC 238032</strain>
    </source>
</reference>
<sequence length="542" mass="59419">MTGELADSHTLRTLSTSGALDGVGEGSRSASAAGSTAGGTACPATTSAPLDTTVPAVEQTVTQRSIVPSANEVTSASVAFRTVRCSPLISEAFELALKVLPLSHQERLVHVVEGAKGGFSMGPLSMPTRTFVAPNHFKTDQIEIVRQWQEKAMEVGWAHATPSKPEKNRVCFNASWSPHTMEDAGPSELPLSINEEVRDEPWESSASARVMGFDLADAYQQVPNLPEQRRRFVFAVDGQFFVWVVGMFGIVTMSAVFGQLCDVLCAWLEHRFASVRARHFADDHMLLHDGVTSDPTEAEVDAEVNFFGWKVHPTKRFGWTRRFTLLGFLWDLDTGTVALTEEKRDKYLRKLTALLQPPKVTFREISSVLGTLVHMCSIFDERRSHLNHLYALRARLSPTRPRHSLALSTAARVEAEEWMAFLQGSRLCRSFRTPTTSFAHTVYSDASNLGCGVVLDGCARFWDFAGVIEMEGVDIGVMEIWALSLALQAYIGHGARDCVVSFAVDNLGVVYAVRKGCSCSRLTNRCLAGIAELAVTNGITIC</sequence>
<dbReference type="EMBL" id="LWDD02002025">
    <property type="protein sequence ID" value="KAE8243260.1"/>
    <property type="molecule type" value="Genomic_DNA"/>
</dbReference>
<organism evidence="2 3">
    <name type="scientific">Tilletia caries</name>
    <name type="common">wheat bunt fungus</name>
    <dbReference type="NCBI Taxonomy" id="13290"/>
    <lineage>
        <taxon>Eukaryota</taxon>
        <taxon>Fungi</taxon>
        <taxon>Dikarya</taxon>
        <taxon>Basidiomycota</taxon>
        <taxon>Ustilaginomycotina</taxon>
        <taxon>Exobasidiomycetes</taxon>
        <taxon>Tilletiales</taxon>
        <taxon>Tilletiaceae</taxon>
        <taxon>Tilletia</taxon>
    </lineage>
</organism>
<accession>A0A8T8SLH4</accession>
<proteinExistence type="predicted"/>
<dbReference type="SUPFAM" id="SSF56672">
    <property type="entry name" value="DNA/RNA polymerases"/>
    <property type="match status" value="1"/>
</dbReference>
<dbReference type="InterPro" id="IPR043128">
    <property type="entry name" value="Rev_trsase/Diguanyl_cyclase"/>
</dbReference>
<evidence type="ECO:0008006" key="4">
    <source>
        <dbReference type="Google" id="ProtNLM"/>
    </source>
</evidence>
<dbReference type="InterPro" id="IPR043502">
    <property type="entry name" value="DNA/RNA_pol_sf"/>
</dbReference>
<evidence type="ECO:0000256" key="1">
    <source>
        <dbReference type="SAM" id="MobiDB-lite"/>
    </source>
</evidence>
<feature type="region of interest" description="Disordered" evidence="1">
    <location>
        <begin position="1"/>
        <end position="49"/>
    </location>
</feature>
<protein>
    <recommendedName>
        <fullName evidence="4">Reverse transcriptase domain-containing protein</fullName>
    </recommendedName>
</protein>
<dbReference type="Gene3D" id="3.10.10.10">
    <property type="entry name" value="HIV Type 1 Reverse Transcriptase, subunit A, domain 1"/>
    <property type="match status" value="1"/>
</dbReference>
<evidence type="ECO:0000313" key="3">
    <source>
        <dbReference type="Proteomes" id="UP000077671"/>
    </source>
</evidence>
<gene>
    <name evidence="2" type="ORF">A4X03_0g7817</name>
</gene>
<dbReference type="Proteomes" id="UP000077671">
    <property type="component" value="Unassembled WGS sequence"/>
</dbReference>
<dbReference type="InterPro" id="IPR052055">
    <property type="entry name" value="Hepadnavirus_pol/RT"/>
</dbReference>
<comment type="caution">
    <text evidence="2">The sequence shown here is derived from an EMBL/GenBank/DDBJ whole genome shotgun (WGS) entry which is preliminary data.</text>
</comment>
<name>A0A8T8SLH4_9BASI</name>
<dbReference type="PANTHER" id="PTHR33050">
    <property type="entry name" value="REVERSE TRANSCRIPTASE DOMAIN-CONTAINING PROTEIN"/>
    <property type="match status" value="1"/>
</dbReference>
<dbReference type="Gene3D" id="3.30.70.270">
    <property type="match status" value="1"/>
</dbReference>
<dbReference type="AlphaFoldDB" id="A0A8T8SLH4"/>
<feature type="compositionally biased region" description="Basic and acidic residues" evidence="1">
    <location>
        <begin position="1"/>
        <end position="10"/>
    </location>
</feature>